<keyword evidence="4" id="KW-1185">Reference proteome</keyword>
<proteinExistence type="predicted"/>
<organism evidence="3 4">
    <name type="scientific">Chitinophaga flava</name>
    <dbReference type="NCBI Taxonomy" id="2259036"/>
    <lineage>
        <taxon>Bacteria</taxon>
        <taxon>Pseudomonadati</taxon>
        <taxon>Bacteroidota</taxon>
        <taxon>Chitinophagia</taxon>
        <taxon>Chitinophagales</taxon>
        <taxon>Chitinophagaceae</taxon>
        <taxon>Chitinophaga</taxon>
    </lineage>
</organism>
<comment type="caution">
    <text evidence="3">The sequence shown here is derived from an EMBL/GenBank/DDBJ whole genome shotgun (WGS) entry which is preliminary data.</text>
</comment>
<dbReference type="OrthoDB" id="664780at2"/>
<dbReference type="InterPro" id="IPR001789">
    <property type="entry name" value="Sig_transdc_resp-reg_receiver"/>
</dbReference>
<dbReference type="GO" id="GO:0000160">
    <property type="term" value="P:phosphorelay signal transduction system"/>
    <property type="evidence" value="ECO:0007669"/>
    <property type="project" value="InterPro"/>
</dbReference>
<dbReference type="EMBL" id="QFFJ01000002">
    <property type="protein sequence ID" value="RBL90834.1"/>
    <property type="molecule type" value="Genomic_DNA"/>
</dbReference>
<comment type="caution">
    <text evidence="1">Lacks conserved residue(s) required for the propagation of feature annotation.</text>
</comment>
<gene>
    <name evidence="3" type="ORF">DF182_30840</name>
</gene>
<feature type="domain" description="Response regulatory" evidence="2">
    <location>
        <begin position="6"/>
        <end position="126"/>
    </location>
</feature>
<name>A0A365XYR8_9BACT</name>
<evidence type="ECO:0000256" key="1">
    <source>
        <dbReference type="PROSITE-ProRule" id="PRU00169"/>
    </source>
</evidence>
<dbReference type="Proteomes" id="UP000253410">
    <property type="component" value="Unassembled WGS sequence"/>
</dbReference>
<evidence type="ECO:0000313" key="4">
    <source>
        <dbReference type="Proteomes" id="UP000253410"/>
    </source>
</evidence>
<reference evidence="3 4" key="1">
    <citation type="submission" date="2018-05" db="EMBL/GenBank/DDBJ databases">
        <title>Chitinophaga sp. K3CV102501T nov., isolated from isolated from a monsoon evergreen broad-leaved forest soil.</title>
        <authorList>
            <person name="Lv Y."/>
        </authorList>
    </citation>
    <scope>NUCLEOTIDE SEQUENCE [LARGE SCALE GENOMIC DNA]</scope>
    <source>
        <strain evidence="3 4">GDMCC 1.1325</strain>
    </source>
</reference>
<sequence length="149" mass="17022">MRKKITCLLIDEQKDSRNQFFLALDLLQISKACICFDNPEEALSYAAMHQWKPDYIFLHTNRPALDGKTNLGQLQRLPLLADVPVIFYAKEFCPDDMTRMKYLGAADWLIKLSNLHALRDGLKLIFETVKMKQPAHGKLVTAEDSAVLV</sequence>
<evidence type="ECO:0000259" key="2">
    <source>
        <dbReference type="PROSITE" id="PS50110"/>
    </source>
</evidence>
<protein>
    <recommendedName>
        <fullName evidence="2">Response regulatory domain-containing protein</fullName>
    </recommendedName>
</protein>
<dbReference type="RefSeq" id="WP_113619591.1">
    <property type="nucleotide sequence ID" value="NZ_QFFJ01000002.1"/>
</dbReference>
<dbReference type="AlphaFoldDB" id="A0A365XYR8"/>
<evidence type="ECO:0000313" key="3">
    <source>
        <dbReference type="EMBL" id="RBL90834.1"/>
    </source>
</evidence>
<dbReference type="SUPFAM" id="SSF52172">
    <property type="entry name" value="CheY-like"/>
    <property type="match status" value="1"/>
</dbReference>
<dbReference type="InterPro" id="IPR011006">
    <property type="entry name" value="CheY-like_superfamily"/>
</dbReference>
<dbReference type="PROSITE" id="PS50110">
    <property type="entry name" value="RESPONSE_REGULATORY"/>
    <property type="match status" value="1"/>
</dbReference>
<accession>A0A365XYR8</accession>
<dbReference type="Gene3D" id="3.40.50.2300">
    <property type="match status" value="1"/>
</dbReference>